<dbReference type="InterPro" id="IPR011645">
    <property type="entry name" value="HNOB_dom_associated"/>
</dbReference>
<feature type="region of interest" description="Disordered" evidence="16">
    <location>
        <begin position="1064"/>
        <end position="1134"/>
    </location>
</feature>
<dbReference type="PANTHER" id="PTHR11920:SF477">
    <property type="entry name" value="GUANYLATE CYCLASE D"/>
    <property type="match status" value="1"/>
</dbReference>
<feature type="compositionally biased region" description="Basic and acidic residues" evidence="16">
    <location>
        <begin position="1103"/>
        <end position="1116"/>
    </location>
</feature>
<feature type="compositionally biased region" description="Polar residues" evidence="16">
    <location>
        <begin position="1085"/>
        <end position="1101"/>
    </location>
</feature>
<dbReference type="CDD" id="cd07302">
    <property type="entry name" value="CHD"/>
    <property type="match status" value="1"/>
</dbReference>
<feature type="compositionally biased region" description="Basic and acidic residues" evidence="16">
    <location>
        <begin position="1123"/>
        <end position="1134"/>
    </location>
</feature>
<evidence type="ECO:0000259" key="18">
    <source>
        <dbReference type="PROSITE" id="PS50011"/>
    </source>
</evidence>
<dbReference type="InterPro" id="IPR001828">
    <property type="entry name" value="ANF_lig-bd_rcpt"/>
</dbReference>
<comment type="similarity">
    <text evidence="13">Belongs to the adenylyl cyclase class-4/guanylyl cyclase family.</text>
</comment>
<comment type="subcellular location">
    <subcellularLocation>
        <location evidence="2">Photoreceptor outer segment membrane</location>
        <topology evidence="2">Single-pass type I membrane protein</topology>
    </subcellularLocation>
</comment>
<feature type="coiled-coil region" evidence="15">
    <location>
        <begin position="816"/>
        <end position="843"/>
    </location>
</feature>
<evidence type="ECO:0000256" key="12">
    <source>
        <dbReference type="ARBA" id="ARBA00023293"/>
    </source>
</evidence>
<dbReference type="Gene3D" id="3.40.50.2300">
    <property type="match status" value="2"/>
</dbReference>
<dbReference type="GO" id="GO:0005524">
    <property type="term" value="F:ATP binding"/>
    <property type="evidence" value="ECO:0007669"/>
    <property type="project" value="InterPro"/>
</dbReference>
<feature type="domain" description="Guanylate cyclase" evidence="19">
    <location>
        <begin position="879"/>
        <end position="1009"/>
    </location>
</feature>
<dbReference type="Gene3D" id="3.30.70.1230">
    <property type="entry name" value="Nucleotide cyclase"/>
    <property type="match status" value="1"/>
</dbReference>
<evidence type="ECO:0000256" key="17">
    <source>
        <dbReference type="SAM" id="Phobius"/>
    </source>
</evidence>
<reference evidence="20" key="1">
    <citation type="journal article" date="1997" name="J. Biol. Chem.">
        <title>Primary structure and differential gene expression of three membrane forms of guanylyl cyclase found in the eye of the teleost Oryzias latipes.</title>
        <authorList>
            <person name="Seimiya M."/>
            <person name="Kusakabe T."/>
            <person name="Suzuki N."/>
        </authorList>
    </citation>
    <scope>NUCLEOTIDE SEQUENCE</scope>
    <source>
        <tissue evidence="20">Eye</tissue>
    </source>
</reference>
<evidence type="ECO:0000256" key="14">
    <source>
        <dbReference type="RuleBase" id="RU003431"/>
    </source>
</evidence>
<dbReference type="Gene3D" id="1.10.510.10">
    <property type="entry name" value="Transferase(Phosphotransferase) domain 1"/>
    <property type="match status" value="1"/>
</dbReference>
<dbReference type="SUPFAM" id="SSF53822">
    <property type="entry name" value="Periplasmic binding protein-like I"/>
    <property type="match status" value="1"/>
</dbReference>
<dbReference type="PRINTS" id="PR00109">
    <property type="entry name" value="TYRKINASE"/>
</dbReference>
<dbReference type="Pfam" id="PF07714">
    <property type="entry name" value="PK_Tyr_Ser-Thr"/>
    <property type="match status" value="1"/>
</dbReference>
<keyword evidence="10 13" id="KW-0456">Lyase</keyword>
<accession>P87342</accession>
<evidence type="ECO:0000256" key="6">
    <source>
        <dbReference type="ARBA" id="ARBA00022741"/>
    </source>
</evidence>
<feature type="transmembrane region" description="Helical" evidence="17">
    <location>
        <begin position="30"/>
        <end position="55"/>
    </location>
</feature>
<keyword evidence="8 17" id="KW-0472">Membrane</keyword>
<dbReference type="GO" id="GO:0004383">
    <property type="term" value="F:guanylate cyclase activity"/>
    <property type="evidence" value="ECO:0007669"/>
    <property type="project" value="UniProtKB-EC"/>
</dbReference>
<evidence type="ECO:0000256" key="5">
    <source>
        <dbReference type="ARBA" id="ARBA00022729"/>
    </source>
</evidence>
<proteinExistence type="evidence at transcript level"/>
<evidence type="ECO:0000313" key="20">
    <source>
        <dbReference type="EMBL" id="BAA19206.1"/>
    </source>
</evidence>
<evidence type="ECO:0000256" key="10">
    <source>
        <dbReference type="ARBA" id="ARBA00023239"/>
    </source>
</evidence>
<dbReference type="AlphaFoldDB" id="P87342"/>
<evidence type="ECO:0000256" key="8">
    <source>
        <dbReference type="ARBA" id="ARBA00023136"/>
    </source>
</evidence>
<protein>
    <recommendedName>
        <fullName evidence="3 14">Guanylate cyclase</fullName>
        <ecNumber evidence="3 14">4.6.1.2</ecNumber>
    </recommendedName>
</protein>
<dbReference type="PROSITE" id="PS50011">
    <property type="entry name" value="PROTEIN_KINASE_DOM"/>
    <property type="match status" value="1"/>
</dbReference>
<evidence type="ECO:0000259" key="19">
    <source>
        <dbReference type="PROSITE" id="PS50125"/>
    </source>
</evidence>
<sequence>MQHISPNGWESNHPCVSIERNRRTLQSLPFYNIMLWLLLGVLTFPCCVHCLIFKVGVLGPWNCDPVYYRALPTVAARLAISRINRDPNLDLGLTMDFIILQEPCETSKAHTTFIYYDKSANAPVGPTNPGYCIAASLLAKSWDKALFSFSCISYELDRLTAYPTFARAAPFPADVLFTVFKHYRWATSVVISSNEEIWIETAGRVASALRMKGLPVGFVAAMGMNDTELESTLKKIQSTGGVRVIIMCIDSVLVGGEQQAVFLLKAKQLGLTSGKYVFVPYDTLHYSVPYTNVSHFALKNNSSLKEAYDAVLTITMASEPLSFNEAFEAARKSGEITLPVQPEQVNPLFGTIYNSIYLMARSIHNARKAGMTLSGSNVAYYTKNTNFDGFNQRFEVDSRGQVKTSYVVLDSDSKGAELYQAYVVDLRSGVLRFTGRSIHFPGGSPPVADSSCWFEENAVCTGGVEVTYIIIVLAVILSMTVGGFFIGPYTRRRLQQIQLVKGPNRILLTLEDLTFINPQLSKKEITLDDLSESKSALDDKSADPSHSMNSMQTAIHENSSVAVYEGDWVWLKKFEEGQFKEVKQSTTKIFTKMKDLRNENVNPFLGFFLDCSMFAVVTEHCSRGSLQDLLRNEDVKLDWMFKSSLLLDLIKGMKYLHHREFPHGRLKSRNCVVDGRFVLKITDYGFNELLESQKAPVEEPPPEELYWTAPELLRDLTLFHKGTYKGDVYSFSIILQEVVVRGPPYCMLGLPPEEIIRKVKKPPPMCRPTVAPDQAPLECIQLMKQCWSEQPDRRPTFEEIFDRFKIINKGKKTNIIDSMLRMLEQYSSNLEDLIRERTEELEVEKQRTEKLLSEMLPPSVADTLKTGATVEPEYFDQVTIYFSDIVGFTTISSLSDPIEVVDLLNDLYTLFDAVLSNHDVYKVETIGDAYMVASGLPKRNGNKHAAEIANMSLNILSSVGSFHMRHMPDVPVRIRIGIHSGPCVAGVVGLTMPRYCLFGDTVNTASRMESTGLPYRIHVNMSTVKILRSLNDGYKIDVRGKTELKGKGIEETYWLVGKTNFSKPLPKPPEIKPRGQLARNGDGGNQDSFPPGQQTSAQNVLKTGREDNIPKMELLRRQRSIRMRMDLETKRSKS</sequence>
<evidence type="ECO:0000256" key="16">
    <source>
        <dbReference type="SAM" id="MobiDB-lite"/>
    </source>
</evidence>
<dbReference type="InterPro" id="IPR001245">
    <property type="entry name" value="Ser-Thr/Tyr_kinase_cat_dom"/>
</dbReference>
<feature type="transmembrane region" description="Helical" evidence="17">
    <location>
        <begin position="466"/>
        <end position="486"/>
    </location>
</feature>
<dbReference type="GO" id="GO:0004672">
    <property type="term" value="F:protein kinase activity"/>
    <property type="evidence" value="ECO:0007669"/>
    <property type="project" value="InterPro"/>
</dbReference>
<keyword evidence="9" id="KW-1015">Disulfide bond</keyword>
<dbReference type="Pfam" id="PF01094">
    <property type="entry name" value="ANF_receptor"/>
    <property type="match status" value="1"/>
</dbReference>
<organism evidence="20">
    <name type="scientific">Oryzias latipes</name>
    <name type="common">Japanese rice fish</name>
    <name type="synonym">Japanese killifish</name>
    <dbReference type="NCBI Taxonomy" id="8090"/>
    <lineage>
        <taxon>Eukaryota</taxon>
        <taxon>Metazoa</taxon>
        <taxon>Chordata</taxon>
        <taxon>Craniata</taxon>
        <taxon>Vertebrata</taxon>
        <taxon>Euteleostomi</taxon>
        <taxon>Actinopterygii</taxon>
        <taxon>Neopterygii</taxon>
        <taxon>Teleostei</taxon>
        <taxon>Neoteleostei</taxon>
        <taxon>Acanthomorphata</taxon>
        <taxon>Ovalentaria</taxon>
        <taxon>Atherinomorphae</taxon>
        <taxon>Beloniformes</taxon>
        <taxon>Adrianichthyidae</taxon>
        <taxon>Oryziinae</taxon>
        <taxon>Oryzias</taxon>
    </lineage>
</organism>
<evidence type="ECO:0000256" key="11">
    <source>
        <dbReference type="ARBA" id="ARBA00023273"/>
    </source>
</evidence>
<dbReference type="PROSITE" id="PS00452">
    <property type="entry name" value="GUANYLATE_CYCLASE_1"/>
    <property type="match status" value="1"/>
</dbReference>
<dbReference type="InterPro" id="IPR029787">
    <property type="entry name" value="Nucleotide_cyclase"/>
</dbReference>
<dbReference type="InterPro" id="IPR011009">
    <property type="entry name" value="Kinase-like_dom_sf"/>
</dbReference>
<evidence type="ECO:0000256" key="2">
    <source>
        <dbReference type="ARBA" id="ARBA00004451"/>
    </source>
</evidence>
<dbReference type="FunFam" id="3.30.70.1230:FF:000013">
    <property type="entry name" value="Guanylate cyclase"/>
    <property type="match status" value="1"/>
</dbReference>
<dbReference type="Pfam" id="PF00211">
    <property type="entry name" value="Guanylate_cyc"/>
    <property type="match status" value="1"/>
</dbReference>
<evidence type="ECO:0000256" key="15">
    <source>
        <dbReference type="SAM" id="Coils"/>
    </source>
</evidence>
<dbReference type="PANTHER" id="PTHR11920">
    <property type="entry name" value="GUANYLYL CYCLASE"/>
    <property type="match status" value="1"/>
</dbReference>
<dbReference type="FunFam" id="1.10.510.10:FF:000404">
    <property type="entry name" value="Guanylate cyclase"/>
    <property type="match status" value="1"/>
</dbReference>
<dbReference type="SUPFAM" id="SSF56112">
    <property type="entry name" value="Protein kinase-like (PK-like)"/>
    <property type="match status" value="1"/>
</dbReference>
<dbReference type="InterPro" id="IPR028082">
    <property type="entry name" value="Peripla_BP_I"/>
</dbReference>
<keyword evidence="5" id="KW-0732">Signal</keyword>
<feature type="domain" description="Protein kinase" evidence="18">
    <location>
        <begin position="537"/>
        <end position="807"/>
    </location>
</feature>
<dbReference type="SMART" id="SM00044">
    <property type="entry name" value="CYCc"/>
    <property type="match status" value="1"/>
</dbReference>
<name>P87342_ORYLA</name>
<dbReference type="FunFam" id="3.40.50.2300:FF:000114">
    <property type="entry name" value="Guanylate cyclase"/>
    <property type="match status" value="1"/>
</dbReference>
<dbReference type="PROSITE" id="PS50125">
    <property type="entry name" value="GUANYLATE_CYCLASE_2"/>
    <property type="match status" value="1"/>
</dbReference>
<keyword evidence="6" id="KW-0547">Nucleotide-binding</keyword>
<evidence type="ECO:0000256" key="4">
    <source>
        <dbReference type="ARBA" id="ARBA00022692"/>
    </source>
</evidence>
<keyword evidence="7 17" id="KW-1133">Transmembrane helix</keyword>
<evidence type="ECO:0000256" key="9">
    <source>
        <dbReference type="ARBA" id="ARBA00023157"/>
    </source>
</evidence>
<keyword evidence="11" id="KW-0966">Cell projection</keyword>
<dbReference type="InterPro" id="IPR000719">
    <property type="entry name" value="Prot_kinase_dom"/>
</dbReference>
<dbReference type="GO" id="GO:0035556">
    <property type="term" value="P:intracellular signal transduction"/>
    <property type="evidence" value="ECO:0007669"/>
    <property type="project" value="InterPro"/>
</dbReference>
<keyword evidence="15" id="KW-0175">Coiled coil</keyword>
<evidence type="ECO:0000256" key="7">
    <source>
        <dbReference type="ARBA" id="ARBA00022989"/>
    </source>
</evidence>
<evidence type="ECO:0000256" key="3">
    <source>
        <dbReference type="ARBA" id="ARBA00012202"/>
    </source>
</evidence>
<dbReference type="Pfam" id="PF07701">
    <property type="entry name" value="HNOBA"/>
    <property type="match status" value="1"/>
</dbReference>
<dbReference type="EC" id="4.6.1.2" evidence="3 14"/>
<keyword evidence="4 17" id="KW-0812">Transmembrane</keyword>
<comment type="catalytic activity">
    <reaction evidence="1 14">
        <text>GTP = 3',5'-cyclic GMP + diphosphate</text>
        <dbReference type="Rhea" id="RHEA:13665"/>
        <dbReference type="ChEBI" id="CHEBI:33019"/>
        <dbReference type="ChEBI" id="CHEBI:37565"/>
        <dbReference type="ChEBI" id="CHEBI:57746"/>
        <dbReference type="EC" id="4.6.1.2"/>
    </reaction>
</comment>
<evidence type="ECO:0000256" key="13">
    <source>
        <dbReference type="RuleBase" id="RU000405"/>
    </source>
</evidence>
<keyword evidence="12 14" id="KW-0141">cGMP biosynthesis</keyword>
<dbReference type="CDD" id="cd06371">
    <property type="entry name" value="PBP1_sensory_GC_DEF-like"/>
    <property type="match status" value="1"/>
</dbReference>
<evidence type="ECO:0000256" key="1">
    <source>
        <dbReference type="ARBA" id="ARBA00001436"/>
    </source>
</evidence>
<dbReference type="CDD" id="cd14043">
    <property type="entry name" value="PK_GC-2D"/>
    <property type="match status" value="1"/>
</dbReference>
<dbReference type="SUPFAM" id="SSF55073">
    <property type="entry name" value="Nucleotide cyclase"/>
    <property type="match status" value="1"/>
</dbReference>
<dbReference type="EMBL" id="AB000900">
    <property type="protein sequence ID" value="BAA19206.1"/>
    <property type="molecule type" value="mRNA"/>
</dbReference>
<dbReference type="InterPro" id="IPR018297">
    <property type="entry name" value="A/G_cyclase_CS"/>
</dbReference>
<dbReference type="InterPro" id="IPR001054">
    <property type="entry name" value="A/G_cyclase"/>
</dbReference>
<dbReference type="InterPro" id="IPR050401">
    <property type="entry name" value="Cyclic_nucleotide_synthase"/>
</dbReference>